<dbReference type="SUPFAM" id="SSF52075">
    <property type="entry name" value="Outer arm dynein light chain 1"/>
    <property type="match status" value="1"/>
</dbReference>
<dbReference type="Pfam" id="PF13855">
    <property type="entry name" value="LRR_8"/>
    <property type="match status" value="1"/>
</dbReference>
<feature type="region of interest" description="Disordered" evidence="3">
    <location>
        <begin position="250"/>
        <end position="307"/>
    </location>
</feature>
<reference evidence="5" key="1">
    <citation type="submission" date="2023-08" db="EMBL/GenBank/DDBJ databases">
        <authorList>
            <person name="Audoor S."/>
            <person name="Bilcke G."/>
        </authorList>
    </citation>
    <scope>NUCLEOTIDE SEQUENCE</scope>
</reference>
<dbReference type="GO" id="GO:0004672">
    <property type="term" value="F:protein kinase activity"/>
    <property type="evidence" value="ECO:0007669"/>
    <property type="project" value="InterPro"/>
</dbReference>
<dbReference type="Proteomes" id="UP001295423">
    <property type="component" value="Unassembled WGS sequence"/>
</dbReference>
<evidence type="ECO:0000313" key="5">
    <source>
        <dbReference type="EMBL" id="CAJ1948391.1"/>
    </source>
</evidence>
<dbReference type="InterPro" id="IPR011009">
    <property type="entry name" value="Kinase-like_dom_sf"/>
</dbReference>
<proteinExistence type="predicted"/>
<accession>A0AAD2FPJ1</accession>
<dbReference type="PANTHER" id="PTHR48051">
    <property type="match status" value="1"/>
</dbReference>
<evidence type="ECO:0000256" key="2">
    <source>
        <dbReference type="ARBA" id="ARBA00022737"/>
    </source>
</evidence>
<dbReference type="InterPro" id="IPR000719">
    <property type="entry name" value="Prot_kinase_dom"/>
</dbReference>
<dbReference type="AlphaFoldDB" id="A0AAD2FPJ1"/>
<keyword evidence="1" id="KW-0433">Leucine-rich repeat</keyword>
<dbReference type="Pfam" id="PF00069">
    <property type="entry name" value="Pkinase"/>
    <property type="match status" value="1"/>
</dbReference>
<keyword evidence="2" id="KW-0677">Repeat</keyword>
<dbReference type="GO" id="GO:0005737">
    <property type="term" value="C:cytoplasm"/>
    <property type="evidence" value="ECO:0007669"/>
    <property type="project" value="TreeGrafter"/>
</dbReference>
<name>A0AAD2FPJ1_9STRA</name>
<protein>
    <recommendedName>
        <fullName evidence="4">Protein kinase domain-containing protein</fullName>
    </recommendedName>
</protein>
<gene>
    <name evidence="5" type="ORF">CYCCA115_LOCUS11593</name>
</gene>
<dbReference type="SUPFAM" id="SSF56112">
    <property type="entry name" value="Protein kinase-like (PK-like)"/>
    <property type="match status" value="1"/>
</dbReference>
<dbReference type="PANTHER" id="PTHR48051:SF1">
    <property type="entry name" value="RAS SUPPRESSOR PROTEIN 1"/>
    <property type="match status" value="1"/>
</dbReference>
<evidence type="ECO:0000256" key="1">
    <source>
        <dbReference type="ARBA" id="ARBA00022614"/>
    </source>
</evidence>
<sequence length="507" mass="56779">MLEIALWKKQLKGGWSKDDAKRQAGDREECRKIRSSMSTVANKKEDEEEEIRSLIKLSKTPDLSGNDNWTQMTKLDLFQAGLSTLPSSLATLLPNLSILFCMKNKFQEIPEVIGQCPNLQMISFKSNQVESIHPNALQEQLRWLILTDNKIQELPSTIGRCKKLQKCMLSGNCLERLPPEISNCHNLELIRLASNKLTEPPMELLKLPNLAWVALSDNPFLDKVAGGATTGDELLHLDVWDEDTTLDDPTVGVELGKGASGVTRRYTTKMPSNHNNHNKNNSISTKKKRAHPDNTSDDSSSTPSSPSMMITVAVKEYFSTITSDGNPQEERKVSMVASSLECKSLVHVHGRTPKGNLIMELLKDYKVFANPPSLESCSRDTYPDDEQCSETRALAMVDELLTALMKLHQHGICHGDFYGHNILICTKDETAVWLTDFGAAFFYEPSSEYGKLIQQVERRAFSHLLDEIAALLPPTTASSCQDKIKTLSSHCASMTFEELHQKWTELK</sequence>
<dbReference type="InterPro" id="IPR001611">
    <property type="entry name" value="Leu-rich_rpt"/>
</dbReference>
<dbReference type="Gene3D" id="3.80.10.10">
    <property type="entry name" value="Ribonuclease Inhibitor"/>
    <property type="match status" value="2"/>
</dbReference>
<organism evidence="5 6">
    <name type="scientific">Cylindrotheca closterium</name>
    <dbReference type="NCBI Taxonomy" id="2856"/>
    <lineage>
        <taxon>Eukaryota</taxon>
        <taxon>Sar</taxon>
        <taxon>Stramenopiles</taxon>
        <taxon>Ochrophyta</taxon>
        <taxon>Bacillariophyta</taxon>
        <taxon>Bacillariophyceae</taxon>
        <taxon>Bacillariophycidae</taxon>
        <taxon>Bacillariales</taxon>
        <taxon>Bacillariaceae</taxon>
        <taxon>Cylindrotheca</taxon>
    </lineage>
</organism>
<evidence type="ECO:0000259" key="4">
    <source>
        <dbReference type="PROSITE" id="PS50011"/>
    </source>
</evidence>
<evidence type="ECO:0000313" key="6">
    <source>
        <dbReference type="Proteomes" id="UP001295423"/>
    </source>
</evidence>
<dbReference type="PROSITE" id="PS50011">
    <property type="entry name" value="PROTEIN_KINASE_DOM"/>
    <property type="match status" value="1"/>
</dbReference>
<feature type="compositionally biased region" description="Basic and acidic residues" evidence="3">
    <location>
        <begin position="16"/>
        <end position="32"/>
    </location>
</feature>
<feature type="region of interest" description="Disordered" evidence="3">
    <location>
        <begin position="16"/>
        <end position="44"/>
    </location>
</feature>
<dbReference type="InterPro" id="IPR050216">
    <property type="entry name" value="LRR_domain-containing"/>
</dbReference>
<dbReference type="EMBL" id="CAKOGP040001747">
    <property type="protein sequence ID" value="CAJ1948391.1"/>
    <property type="molecule type" value="Genomic_DNA"/>
</dbReference>
<dbReference type="Gene3D" id="1.10.510.10">
    <property type="entry name" value="Transferase(Phosphotransferase) domain 1"/>
    <property type="match status" value="1"/>
</dbReference>
<feature type="compositionally biased region" description="Low complexity" evidence="3">
    <location>
        <begin position="297"/>
        <end position="307"/>
    </location>
</feature>
<feature type="domain" description="Protein kinase" evidence="4">
    <location>
        <begin position="249"/>
        <end position="507"/>
    </location>
</feature>
<keyword evidence="6" id="KW-1185">Reference proteome</keyword>
<evidence type="ECO:0000256" key="3">
    <source>
        <dbReference type="SAM" id="MobiDB-lite"/>
    </source>
</evidence>
<dbReference type="GO" id="GO:0005524">
    <property type="term" value="F:ATP binding"/>
    <property type="evidence" value="ECO:0007669"/>
    <property type="project" value="InterPro"/>
</dbReference>
<dbReference type="InterPro" id="IPR032675">
    <property type="entry name" value="LRR_dom_sf"/>
</dbReference>
<comment type="caution">
    <text evidence="5">The sequence shown here is derived from an EMBL/GenBank/DDBJ whole genome shotgun (WGS) entry which is preliminary data.</text>
</comment>
<feature type="compositionally biased region" description="Low complexity" evidence="3">
    <location>
        <begin position="272"/>
        <end position="284"/>
    </location>
</feature>